<feature type="compositionally biased region" description="Basic and acidic residues" evidence="16">
    <location>
        <begin position="270"/>
        <end position="289"/>
    </location>
</feature>
<evidence type="ECO:0000256" key="14">
    <source>
        <dbReference type="PIRSR" id="PIRSR601580-3"/>
    </source>
</evidence>
<gene>
    <name evidence="18 19 20 21 22 23" type="primary">CLGN</name>
</gene>
<evidence type="ECO:0000256" key="1">
    <source>
        <dbReference type="ARBA" id="ARBA00004115"/>
    </source>
</evidence>
<dbReference type="InterPro" id="IPR009033">
    <property type="entry name" value="Calreticulin/calnexin_P_dom_sf"/>
</dbReference>
<keyword evidence="11 15" id="KW-0472">Membrane</keyword>
<feature type="disulfide bond" evidence="14">
    <location>
        <begin position="156"/>
        <end position="190"/>
    </location>
</feature>
<evidence type="ECO:0000256" key="13">
    <source>
        <dbReference type="ARBA" id="ARBA00023186"/>
    </source>
</evidence>
<evidence type="ECO:0000256" key="16">
    <source>
        <dbReference type="SAM" id="MobiDB-lite"/>
    </source>
</evidence>
<evidence type="ECO:0000256" key="9">
    <source>
        <dbReference type="ARBA" id="ARBA00022989"/>
    </source>
</evidence>
<feature type="compositionally biased region" description="Basic residues" evidence="16">
    <location>
        <begin position="633"/>
        <end position="643"/>
    </location>
</feature>
<dbReference type="InterPro" id="IPR013320">
    <property type="entry name" value="ConA-like_dom_sf"/>
</dbReference>
<dbReference type="GeneID" id="113992427"/>
<dbReference type="InterPro" id="IPR001580">
    <property type="entry name" value="Calret/calnex"/>
</dbReference>
<dbReference type="SUPFAM" id="SSF63887">
    <property type="entry name" value="P-domain of calnexin/calreticulin"/>
    <property type="match status" value="1"/>
</dbReference>
<feature type="compositionally biased region" description="Acidic residues" evidence="16">
    <location>
        <begin position="528"/>
        <end position="546"/>
    </location>
</feature>
<evidence type="ECO:0000256" key="2">
    <source>
        <dbReference type="ARBA" id="ARBA00010983"/>
    </source>
</evidence>
<proteinExistence type="inferred from homology"/>
<keyword evidence="10" id="KW-0007">Acetylation</keyword>
<accession>A0A6J2HE71</accession>
<organism evidence="17 18">
    <name type="scientific">Pipra filicauda</name>
    <name type="common">Wire-tailed manakin</name>
    <dbReference type="NCBI Taxonomy" id="649802"/>
    <lineage>
        <taxon>Eukaryota</taxon>
        <taxon>Metazoa</taxon>
        <taxon>Chordata</taxon>
        <taxon>Craniata</taxon>
        <taxon>Vertebrata</taxon>
        <taxon>Euteleostomi</taxon>
        <taxon>Archelosauria</taxon>
        <taxon>Archosauria</taxon>
        <taxon>Dinosauria</taxon>
        <taxon>Saurischia</taxon>
        <taxon>Theropoda</taxon>
        <taxon>Coelurosauria</taxon>
        <taxon>Aves</taxon>
        <taxon>Neognathae</taxon>
        <taxon>Neoaves</taxon>
        <taxon>Telluraves</taxon>
        <taxon>Australaves</taxon>
        <taxon>Passeriformes</taxon>
        <taxon>Pipridae</taxon>
        <taxon>Pipra</taxon>
    </lineage>
</organism>
<evidence type="ECO:0000256" key="8">
    <source>
        <dbReference type="ARBA" id="ARBA00022837"/>
    </source>
</evidence>
<dbReference type="RefSeq" id="XP_027585478.1">
    <property type="nucleotide sequence ID" value="XM_027729677.2"/>
</dbReference>
<dbReference type="Proteomes" id="UP000504627">
    <property type="component" value="Unplaced"/>
</dbReference>
<dbReference type="SUPFAM" id="SSF49899">
    <property type="entry name" value="Concanavalin A-like lectins/glucanases"/>
    <property type="match status" value="2"/>
</dbReference>
<evidence type="ECO:0000256" key="12">
    <source>
        <dbReference type="ARBA" id="ARBA00023157"/>
    </source>
</evidence>
<keyword evidence="8" id="KW-0106">Calcium</keyword>
<dbReference type="Gene3D" id="2.10.250.10">
    <property type="entry name" value="Calreticulin/calnexin, P domain"/>
    <property type="match status" value="1"/>
</dbReference>
<evidence type="ECO:0000313" key="17">
    <source>
        <dbReference type="Proteomes" id="UP000504627"/>
    </source>
</evidence>
<dbReference type="GO" id="GO:0005509">
    <property type="term" value="F:calcium ion binding"/>
    <property type="evidence" value="ECO:0007669"/>
    <property type="project" value="InterPro"/>
</dbReference>
<dbReference type="GO" id="GO:0005789">
    <property type="term" value="C:endoplasmic reticulum membrane"/>
    <property type="evidence" value="ECO:0007669"/>
    <property type="project" value="UniProtKB-SubCell"/>
</dbReference>
<dbReference type="PROSITE" id="PS00803">
    <property type="entry name" value="CALRETICULIN_1"/>
    <property type="match status" value="1"/>
</dbReference>
<dbReference type="RefSeq" id="XP_027585483.1">
    <property type="nucleotide sequence ID" value="XM_027729682.2"/>
</dbReference>
<dbReference type="AlphaFoldDB" id="A0A6J2HE71"/>
<evidence type="ECO:0000256" key="5">
    <source>
        <dbReference type="ARBA" id="ARBA00022729"/>
    </source>
</evidence>
<dbReference type="RefSeq" id="XP_027585481.1">
    <property type="nucleotide sequence ID" value="XM_027729680.2"/>
</dbReference>
<feature type="compositionally biased region" description="Basic and acidic residues" evidence="16">
    <location>
        <begin position="547"/>
        <end position="568"/>
    </location>
</feature>
<feature type="transmembrane region" description="Helical" evidence="15">
    <location>
        <begin position="478"/>
        <end position="501"/>
    </location>
</feature>
<dbReference type="Pfam" id="PF00262">
    <property type="entry name" value="Calreticulin"/>
    <property type="match status" value="1"/>
</dbReference>
<keyword evidence="13 15" id="KW-0143">Chaperone</keyword>
<protein>
    <submittedName>
        <fullName evidence="18 19">Calmegin isoform X1</fullName>
    </submittedName>
</protein>
<evidence type="ECO:0000313" key="19">
    <source>
        <dbReference type="RefSeq" id="XP_027585481.1"/>
    </source>
</evidence>
<feature type="signal peptide" evidence="15">
    <location>
        <begin position="1"/>
        <end position="20"/>
    </location>
</feature>
<dbReference type="GO" id="GO:0051082">
    <property type="term" value="F:unfolded protein binding"/>
    <property type="evidence" value="ECO:0007669"/>
    <property type="project" value="InterPro"/>
</dbReference>
<feature type="region of interest" description="Disordered" evidence="16">
    <location>
        <begin position="524"/>
        <end position="643"/>
    </location>
</feature>
<feature type="compositionally biased region" description="Basic and acidic residues" evidence="16">
    <location>
        <begin position="614"/>
        <end position="632"/>
    </location>
</feature>
<dbReference type="FunFam" id="2.60.120.200:FF:000430">
    <property type="entry name" value="Si:ch211-274f20.2"/>
    <property type="match status" value="1"/>
</dbReference>
<feature type="compositionally biased region" description="Acidic residues" evidence="16">
    <location>
        <begin position="572"/>
        <end position="600"/>
    </location>
</feature>
<dbReference type="PANTHER" id="PTHR11073">
    <property type="entry name" value="CALRETICULIN AND CALNEXIN"/>
    <property type="match status" value="1"/>
</dbReference>
<evidence type="ECO:0000313" key="23">
    <source>
        <dbReference type="RefSeq" id="XP_039242868.1"/>
    </source>
</evidence>
<comment type="similarity">
    <text evidence="2 15">Belongs to the calreticulin family.</text>
</comment>
<dbReference type="GO" id="GO:0006457">
    <property type="term" value="P:protein folding"/>
    <property type="evidence" value="ECO:0007669"/>
    <property type="project" value="InterPro"/>
</dbReference>
<dbReference type="PROSITE" id="PS00804">
    <property type="entry name" value="CALRETICULIN_2"/>
    <property type="match status" value="1"/>
</dbReference>
<dbReference type="CTD" id="1047"/>
<evidence type="ECO:0000256" key="4">
    <source>
        <dbReference type="ARBA" id="ARBA00022692"/>
    </source>
</evidence>
<keyword evidence="5 15" id="KW-0732">Signal</keyword>
<sequence length="643" mass="74079">MRFQWDWLCLGVLLISSVTAEIENEENLDADVEVEDFDMQSQETEVDRDKPSIEVVYQTPTPTGEVYFTETFDGGLSGWVLSKTKKEDIDDNIAKYDGRWEVEELKENTVPGDRGLVLKSVAKHHAISAMLTKPFIFDDKPLIVQYEVNFQKGIDCGGAYIKLLSSSDDLNLEYFFDRTPYTIMFGPDKCGEDYKLHFIFRHKNPKTGEYDEKHAERPDVDLKKFYLDKKTHLYTLVLKPDDTFEMLIDQTVVSKGSLLENMVPPVNPSKEIEDPSDKKPDDWDERPKIPDPNAVKPDDWDEDEPSKIEDPDAVKPEGWLDDEPEYVPDPNAKKPKDWDEEMDGEWEAPQIPNPKCETAPGCGQWVRPMKNNPRYKGKWRAPMIDNPNYQGIWSPRKIPNPDYFEDLHPFKMTTVSAIGLELWSMTSDIYFDNFIICSEKEVADHWAADGWGLKKLVASANEPGMFSQLVTAAEDHPWLWVLYILTLALPVGLGVLFCWPAKKTDEYDFKKTDVSKQIRKGELKQEREEFEDDEIDEEKENEDTAEDERREMEETKREFLKDTKKMGREASLSEDEGEGGEDLDDDEEENEVANEEENEVADASQEEGGMSNKSDSEDEKKEADEGTGDHPLRSVRKRRVRKD</sequence>
<dbReference type="Gene3D" id="2.60.120.200">
    <property type="match status" value="1"/>
</dbReference>
<dbReference type="GO" id="GO:0036503">
    <property type="term" value="P:ERAD pathway"/>
    <property type="evidence" value="ECO:0007669"/>
    <property type="project" value="TreeGrafter"/>
</dbReference>
<dbReference type="RefSeq" id="XP_039242868.1">
    <property type="nucleotide sequence ID" value="XM_039386934.1"/>
</dbReference>
<evidence type="ECO:0000256" key="15">
    <source>
        <dbReference type="RuleBase" id="RU362126"/>
    </source>
</evidence>
<keyword evidence="12 14" id="KW-1015">Disulfide bond</keyword>
<dbReference type="FunFam" id="2.10.250.10:FF:000001">
    <property type="entry name" value="Calnexin homolog"/>
    <property type="match status" value="1"/>
</dbReference>
<evidence type="ECO:0000256" key="6">
    <source>
        <dbReference type="ARBA" id="ARBA00022737"/>
    </source>
</evidence>
<evidence type="ECO:0000256" key="11">
    <source>
        <dbReference type="ARBA" id="ARBA00023136"/>
    </source>
</evidence>
<dbReference type="RefSeq" id="XP_039242867.1">
    <property type="nucleotide sequence ID" value="XM_039386933.1"/>
</dbReference>
<dbReference type="PRINTS" id="PR00626">
    <property type="entry name" value="CALRETICULIN"/>
</dbReference>
<keyword evidence="6" id="KW-0677">Repeat</keyword>
<keyword evidence="9 15" id="KW-1133">Transmembrane helix</keyword>
<reference evidence="18 19" key="1">
    <citation type="submission" date="2025-04" db="UniProtKB">
        <authorList>
            <consortium name="RefSeq"/>
        </authorList>
    </citation>
    <scope>IDENTIFICATION</scope>
    <source>
        <tissue evidence="18 19">Muscle</tissue>
    </source>
</reference>
<evidence type="ECO:0000313" key="18">
    <source>
        <dbReference type="RefSeq" id="XP_027585478.1"/>
    </source>
</evidence>
<feature type="compositionally biased region" description="Basic and acidic residues" evidence="16">
    <location>
        <begin position="305"/>
        <end position="315"/>
    </location>
</feature>
<dbReference type="PROSITE" id="PS00805">
    <property type="entry name" value="CALRETICULIN_REPEAT"/>
    <property type="match status" value="1"/>
</dbReference>
<evidence type="ECO:0000313" key="22">
    <source>
        <dbReference type="RefSeq" id="XP_039242867.1"/>
    </source>
</evidence>
<keyword evidence="4 15" id="KW-0812">Transmembrane</keyword>
<dbReference type="PANTHER" id="PTHR11073:SF7">
    <property type="entry name" value="CALMEGIN"/>
    <property type="match status" value="1"/>
</dbReference>
<evidence type="ECO:0000313" key="21">
    <source>
        <dbReference type="RefSeq" id="XP_027585483.1"/>
    </source>
</evidence>
<evidence type="ECO:0000256" key="10">
    <source>
        <dbReference type="ARBA" id="ARBA00022990"/>
    </source>
</evidence>
<evidence type="ECO:0000313" key="20">
    <source>
        <dbReference type="RefSeq" id="XP_027585482.1"/>
    </source>
</evidence>
<dbReference type="RefSeq" id="XP_027585482.1">
    <property type="nucleotide sequence ID" value="XM_027729681.2"/>
</dbReference>
<keyword evidence="7 15" id="KW-0256">Endoplasmic reticulum</keyword>
<feature type="chain" id="PRO_5044518282" evidence="15">
    <location>
        <begin position="21"/>
        <end position="643"/>
    </location>
</feature>
<keyword evidence="3" id="KW-0597">Phosphoprotein</keyword>
<keyword evidence="17" id="KW-1185">Reference proteome</keyword>
<dbReference type="InterPro" id="IPR018124">
    <property type="entry name" value="Calret/calnex_CS"/>
</dbReference>
<comment type="subcellular location">
    <subcellularLocation>
        <location evidence="1">Endoplasmic reticulum membrane</location>
        <topology evidence="1">Single-pass type I membrane protein</topology>
    </subcellularLocation>
</comment>
<feature type="region of interest" description="Disordered" evidence="16">
    <location>
        <begin position="259"/>
        <end position="339"/>
    </location>
</feature>
<evidence type="ECO:0000256" key="7">
    <source>
        <dbReference type="ARBA" id="ARBA00022824"/>
    </source>
</evidence>
<evidence type="ECO:0000256" key="3">
    <source>
        <dbReference type="ARBA" id="ARBA00022553"/>
    </source>
</evidence>
<name>A0A6J2HE71_9PASS</name>